<accession>A0A0K1P919</accession>
<sequence>MFAIPDLGGSLWTGTRLRAPLSDSIYLFTGGFVASTATTTYRNPVAGATGFFETTSELVLGPRLGVDVSFGRHVLLTIEYDLGRGSEPGQFFEGTWHHTGGLALSYMF</sequence>
<reference evidence="1 2" key="1">
    <citation type="submission" date="2015-08" db="EMBL/GenBank/DDBJ databases">
        <authorList>
            <person name="Babu N.S."/>
            <person name="Beckwith C.J."/>
            <person name="Beseler K.G."/>
            <person name="Brison A."/>
            <person name="Carone J.V."/>
            <person name="Caskin T.P."/>
            <person name="Diamond M."/>
            <person name="Durham M.E."/>
            <person name="Foxe J.M."/>
            <person name="Go M."/>
            <person name="Henderson B.A."/>
            <person name="Jones I.B."/>
            <person name="McGettigan J.A."/>
            <person name="Micheletti S.J."/>
            <person name="Nasrallah M.E."/>
            <person name="Ortiz D."/>
            <person name="Piller C.R."/>
            <person name="Privatt S.R."/>
            <person name="Schneider S.L."/>
            <person name="Sharp S."/>
            <person name="Smith T.C."/>
            <person name="Stanton J.D."/>
            <person name="Ullery H.E."/>
            <person name="Wilson R.J."/>
            <person name="Serrano M.G."/>
            <person name="Buck G."/>
            <person name="Lee V."/>
            <person name="Wang Y."/>
            <person name="Carvalho R."/>
            <person name="Voegtly L."/>
            <person name="Shi R."/>
            <person name="Duckworth R."/>
            <person name="Johnson A."/>
            <person name="Loviza R."/>
            <person name="Walstead R."/>
            <person name="Shah Z."/>
            <person name="Kiflezghi M."/>
            <person name="Wade K."/>
            <person name="Ball S.L."/>
            <person name="Bradley K.W."/>
            <person name="Asai D.J."/>
            <person name="Bowman C.A."/>
            <person name="Russell D.A."/>
            <person name="Pope W.H."/>
            <person name="Jacobs-Sera D."/>
            <person name="Hendrix R.W."/>
            <person name="Hatfull G.F."/>
        </authorList>
    </citation>
    <scope>NUCLEOTIDE SEQUENCE [LARGE SCALE GENOMIC DNA]</scope>
    <source>
        <strain evidence="1 2">DSM 27710</strain>
    </source>
</reference>
<evidence type="ECO:0000313" key="2">
    <source>
        <dbReference type="Proteomes" id="UP000055590"/>
    </source>
</evidence>
<protein>
    <submittedName>
        <fullName evidence="1">Uncharacterized protein</fullName>
    </submittedName>
</protein>
<evidence type="ECO:0000313" key="1">
    <source>
        <dbReference type="EMBL" id="AKU90028.1"/>
    </source>
</evidence>
<proteinExistence type="predicted"/>
<name>A0A0K1P919_9BACT</name>
<dbReference type="STRING" id="1391653.AKJ08_0415"/>
<dbReference type="Proteomes" id="UP000055590">
    <property type="component" value="Chromosome"/>
</dbReference>
<dbReference type="AlphaFoldDB" id="A0A0K1P919"/>
<keyword evidence="2" id="KW-1185">Reference proteome</keyword>
<gene>
    <name evidence="1" type="ORF">AKJ08_0415</name>
</gene>
<organism evidence="1 2">
    <name type="scientific">Vulgatibacter incomptus</name>
    <dbReference type="NCBI Taxonomy" id="1391653"/>
    <lineage>
        <taxon>Bacteria</taxon>
        <taxon>Pseudomonadati</taxon>
        <taxon>Myxococcota</taxon>
        <taxon>Myxococcia</taxon>
        <taxon>Myxococcales</taxon>
        <taxon>Cystobacterineae</taxon>
        <taxon>Vulgatibacteraceae</taxon>
        <taxon>Vulgatibacter</taxon>
    </lineage>
</organism>
<dbReference type="KEGG" id="vin:AKJ08_0415"/>
<dbReference type="EMBL" id="CP012332">
    <property type="protein sequence ID" value="AKU90028.1"/>
    <property type="molecule type" value="Genomic_DNA"/>
</dbReference>